<protein>
    <submittedName>
        <fullName evidence="8">SigE family RNA polymerase sigma factor</fullName>
    </submittedName>
</protein>
<dbReference type="InterPro" id="IPR013249">
    <property type="entry name" value="RNA_pol_sigma70_r4_t2"/>
</dbReference>
<keyword evidence="4" id="KW-0238">DNA-binding</keyword>
<dbReference type="Pfam" id="PF04542">
    <property type="entry name" value="Sigma70_r2"/>
    <property type="match status" value="1"/>
</dbReference>
<comment type="similarity">
    <text evidence="1">Belongs to the sigma-70 factor family. ECF subfamily.</text>
</comment>
<keyword evidence="2" id="KW-0805">Transcription regulation</keyword>
<dbReference type="PANTHER" id="PTHR43133">
    <property type="entry name" value="RNA POLYMERASE ECF-TYPE SIGMA FACTO"/>
    <property type="match status" value="1"/>
</dbReference>
<dbReference type="InterPro" id="IPR039425">
    <property type="entry name" value="RNA_pol_sigma-70-like"/>
</dbReference>
<keyword evidence="9" id="KW-1185">Reference proteome</keyword>
<dbReference type="SUPFAM" id="SSF88946">
    <property type="entry name" value="Sigma2 domain of RNA polymerase sigma factors"/>
    <property type="match status" value="1"/>
</dbReference>
<gene>
    <name evidence="8" type="ORF">GCM10009547_17780</name>
</gene>
<organism evidence="8 9">
    <name type="scientific">Sporichthya brevicatena</name>
    <dbReference type="NCBI Taxonomy" id="171442"/>
    <lineage>
        <taxon>Bacteria</taxon>
        <taxon>Bacillati</taxon>
        <taxon>Actinomycetota</taxon>
        <taxon>Actinomycetes</taxon>
        <taxon>Sporichthyales</taxon>
        <taxon>Sporichthyaceae</taxon>
        <taxon>Sporichthya</taxon>
    </lineage>
</organism>
<keyword evidence="5" id="KW-0804">Transcription</keyword>
<dbReference type="NCBIfam" id="TIGR02983">
    <property type="entry name" value="SigE-fam_strep"/>
    <property type="match status" value="1"/>
</dbReference>
<name>A0ABP3RSI5_9ACTN</name>
<dbReference type="RefSeq" id="WP_344603756.1">
    <property type="nucleotide sequence ID" value="NZ_BAAAHE010000013.1"/>
</dbReference>
<feature type="domain" description="RNA polymerase sigma-70 region 2" evidence="6">
    <location>
        <begin position="16"/>
        <end position="81"/>
    </location>
</feature>
<dbReference type="EMBL" id="BAAAHE010000013">
    <property type="protein sequence ID" value="GAA0616179.1"/>
    <property type="molecule type" value="Genomic_DNA"/>
</dbReference>
<accession>A0ABP3RSI5</accession>
<evidence type="ECO:0000256" key="4">
    <source>
        <dbReference type="ARBA" id="ARBA00023125"/>
    </source>
</evidence>
<evidence type="ECO:0000313" key="8">
    <source>
        <dbReference type="EMBL" id="GAA0616179.1"/>
    </source>
</evidence>
<evidence type="ECO:0000256" key="5">
    <source>
        <dbReference type="ARBA" id="ARBA00023163"/>
    </source>
</evidence>
<dbReference type="InterPro" id="IPR007627">
    <property type="entry name" value="RNA_pol_sigma70_r2"/>
</dbReference>
<dbReference type="PANTHER" id="PTHR43133:SF50">
    <property type="entry name" value="ECF RNA POLYMERASE SIGMA FACTOR SIGM"/>
    <property type="match status" value="1"/>
</dbReference>
<dbReference type="Proteomes" id="UP001500957">
    <property type="component" value="Unassembled WGS sequence"/>
</dbReference>
<sequence>MGSERNAEAEFAAFVLSTQRRLRRVAYLVCGDWHRAEDIVQTALAQVYARWDRIRREDGPEGYAHRAVVNAAIDERRRPWRRERATDALPDRAAPPDDDGITPAVLAALATLPRRQRAVVVLRYVEDLDVEQTAALLGISTGTVKSQAAKGLASLRAHLSGVPADARTGE</sequence>
<dbReference type="Pfam" id="PF08281">
    <property type="entry name" value="Sigma70_r4_2"/>
    <property type="match status" value="1"/>
</dbReference>
<comment type="caution">
    <text evidence="8">The sequence shown here is derived from an EMBL/GenBank/DDBJ whole genome shotgun (WGS) entry which is preliminary data.</text>
</comment>
<dbReference type="Gene3D" id="1.10.10.10">
    <property type="entry name" value="Winged helix-like DNA-binding domain superfamily/Winged helix DNA-binding domain"/>
    <property type="match status" value="1"/>
</dbReference>
<dbReference type="CDD" id="cd06171">
    <property type="entry name" value="Sigma70_r4"/>
    <property type="match status" value="1"/>
</dbReference>
<dbReference type="InterPro" id="IPR014284">
    <property type="entry name" value="RNA_pol_sigma-70_dom"/>
</dbReference>
<dbReference type="NCBIfam" id="TIGR02937">
    <property type="entry name" value="sigma70-ECF"/>
    <property type="match status" value="1"/>
</dbReference>
<proteinExistence type="inferred from homology"/>
<dbReference type="InterPro" id="IPR036388">
    <property type="entry name" value="WH-like_DNA-bd_sf"/>
</dbReference>
<evidence type="ECO:0000259" key="7">
    <source>
        <dbReference type="Pfam" id="PF08281"/>
    </source>
</evidence>
<dbReference type="SUPFAM" id="SSF88659">
    <property type="entry name" value="Sigma3 and sigma4 domains of RNA polymerase sigma factors"/>
    <property type="match status" value="1"/>
</dbReference>
<dbReference type="InterPro" id="IPR013325">
    <property type="entry name" value="RNA_pol_sigma_r2"/>
</dbReference>
<keyword evidence="3" id="KW-0731">Sigma factor</keyword>
<dbReference type="InterPro" id="IPR013324">
    <property type="entry name" value="RNA_pol_sigma_r3/r4-like"/>
</dbReference>
<evidence type="ECO:0000256" key="3">
    <source>
        <dbReference type="ARBA" id="ARBA00023082"/>
    </source>
</evidence>
<evidence type="ECO:0000256" key="2">
    <source>
        <dbReference type="ARBA" id="ARBA00023015"/>
    </source>
</evidence>
<dbReference type="InterPro" id="IPR014325">
    <property type="entry name" value="RNA_pol_sigma-E_actinobac"/>
</dbReference>
<reference evidence="9" key="1">
    <citation type="journal article" date="2019" name="Int. J. Syst. Evol. Microbiol.">
        <title>The Global Catalogue of Microorganisms (GCM) 10K type strain sequencing project: providing services to taxonomists for standard genome sequencing and annotation.</title>
        <authorList>
            <consortium name="The Broad Institute Genomics Platform"/>
            <consortium name="The Broad Institute Genome Sequencing Center for Infectious Disease"/>
            <person name="Wu L."/>
            <person name="Ma J."/>
        </authorList>
    </citation>
    <scope>NUCLEOTIDE SEQUENCE [LARGE SCALE GENOMIC DNA]</scope>
    <source>
        <strain evidence="9">JCM 10671</strain>
    </source>
</reference>
<evidence type="ECO:0000256" key="1">
    <source>
        <dbReference type="ARBA" id="ARBA00010641"/>
    </source>
</evidence>
<feature type="domain" description="RNA polymerase sigma factor 70 region 4 type 2" evidence="7">
    <location>
        <begin position="104"/>
        <end position="155"/>
    </location>
</feature>
<dbReference type="Gene3D" id="1.10.1740.10">
    <property type="match status" value="1"/>
</dbReference>
<evidence type="ECO:0000259" key="6">
    <source>
        <dbReference type="Pfam" id="PF04542"/>
    </source>
</evidence>
<evidence type="ECO:0000313" key="9">
    <source>
        <dbReference type="Proteomes" id="UP001500957"/>
    </source>
</evidence>